<proteinExistence type="predicted"/>
<sequence length="108" mass="11784">MRTNTVNIEIIFQQSSEESNDSTNDISTGDNDENEPVIKPDITAQQINFLQDPVAVTPRGKEPSEDVQPEQVVSSSQETTDDAHNDVILGTPRTLLLEAPQLAPVQAV</sequence>
<feature type="compositionally biased region" description="Polar residues" evidence="1">
    <location>
        <begin position="12"/>
        <end position="29"/>
    </location>
</feature>
<dbReference type="EMBL" id="UYRT01022192">
    <property type="protein sequence ID" value="VDK60436.1"/>
    <property type="molecule type" value="Genomic_DNA"/>
</dbReference>
<evidence type="ECO:0000256" key="1">
    <source>
        <dbReference type="SAM" id="MobiDB-lite"/>
    </source>
</evidence>
<accession>A0A183DH15</accession>
<evidence type="ECO:0000313" key="3">
    <source>
        <dbReference type="Proteomes" id="UP000271098"/>
    </source>
</evidence>
<reference evidence="2 3" key="2">
    <citation type="submission" date="2018-11" db="EMBL/GenBank/DDBJ databases">
        <authorList>
            <consortium name="Pathogen Informatics"/>
        </authorList>
    </citation>
    <scope>NUCLEOTIDE SEQUENCE [LARGE SCALE GENOMIC DNA]</scope>
</reference>
<gene>
    <name evidence="2" type="ORF">GPUH_LOCUS8006</name>
</gene>
<evidence type="ECO:0000313" key="2">
    <source>
        <dbReference type="EMBL" id="VDK60436.1"/>
    </source>
</evidence>
<dbReference type="Proteomes" id="UP000271098">
    <property type="component" value="Unassembled WGS sequence"/>
</dbReference>
<reference evidence="4" key="1">
    <citation type="submission" date="2016-06" db="UniProtKB">
        <authorList>
            <consortium name="WormBaseParasite"/>
        </authorList>
    </citation>
    <scope>IDENTIFICATION</scope>
</reference>
<dbReference type="WBParaSite" id="GPUH_0000801501-mRNA-1">
    <property type="protein sequence ID" value="GPUH_0000801501-mRNA-1"/>
    <property type="gene ID" value="GPUH_0000801501"/>
</dbReference>
<keyword evidence="3" id="KW-1185">Reference proteome</keyword>
<protein>
    <submittedName>
        <fullName evidence="2 4">Uncharacterized protein</fullName>
    </submittedName>
</protein>
<feature type="region of interest" description="Disordered" evidence="1">
    <location>
        <begin position="56"/>
        <end position="85"/>
    </location>
</feature>
<evidence type="ECO:0000313" key="4">
    <source>
        <dbReference type="WBParaSite" id="GPUH_0000801501-mRNA-1"/>
    </source>
</evidence>
<organism evidence="4">
    <name type="scientific">Gongylonema pulchrum</name>
    <dbReference type="NCBI Taxonomy" id="637853"/>
    <lineage>
        <taxon>Eukaryota</taxon>
        <taxon>Metazoa</taxon>
        <taxon>Ecdysozoa</taxon>
        <taxon>Nematoda</taxon>
        <taxon>Chromadorea</taxon>
        <taxon>Rhabditida</taxon>
        <taxon>Spirurina</taxon>
        <taxon>Spiruromorpha</taxon>
        <taxon>Spiruroidea</taxon>
        <taxon>Gongylonematidae</taxon>
        <taxon>Gongylonema</taxon>
    </lineage>
</organism>
<dbReference type="AlphaFoldDB" id="A0A183DH15"/>
<feature type="region of interest" description="Disordered" evidence="1">
    <location>
        <begin position="12"/>
        <end position="37"/>
    </location>
</feature>
<name>A0A183DH15_9BILA</name>